<dbReference type="SUPFAM" id="SSF52833">
    <property type="entry name" value="Thioredoxin-like"/>
    <property type="match status" value="1"/>
</dbReference>
<dbReference type="EC" id="1.11.1.24" evidence="3"/>
<proteinExistence type="inferred from homology"/>
<dbReference type="PROSITE" id="PS51352">
    <property type="entry name" value="THIOREDOXIN_2"/>
    <property type="match status" value="1"/>
</dbReference>
<evidence type="ECO:0000313" key="15">
    <source>
        <dbReference type="EMBL" id="PSJ88917.1"/>
    </source>
</evidence>
<evidence type="ECO:0000256" key="2">
    <source>
        <dbReference type="ARBA" id="ARBA00011245"/>
    </source>
</evidence>
<feature type="active site" description="Cysteine sulfenic acid (-SOH) intermediate; for peroxidase activity" evidence="13">
    <location>
        <position position="44"/>
    </location>
</feature>
<dbReference type="PANTHER" id="PTHR42801">
    <property type="entry name" value="THIOREDOXIN-DEPENDENT PEROXIDE REDUCTASE"/>
    <property type="match status" value="1"/>
</dbReference>
<evidence type="ECO:0000256" key="3">
    <source>
        <dbReference type="ARBA" id="ARBA00013017"/>
    </source>
</evidence>
<evidence type="ECO:0000313" key="16">
    <source>
        <dbReference type="Proteomes" id="UP000240419"/>
    </source>
</evidence>
<accession>A0A2P7UPP5</accession>
<dbReference type="GO" id="GO:0034599">
    <property type="term" value="P:cellular response to oxidative stress"/>
    <property type="evidence" value="ECO:0007669"/>
    <property type="project" value="TreeGrafter"/>
</dbReference>
<keyword evidence="16" id="KW-1185">Reference proteome</keyword>
<evidence type="ECO:0000256" key="12">
    <source>
        <dbReference type="ARBA" id="ARBA00049091"/>
    </source>
</evidence>
<dbReference type="Pfam" id="PF00578">
    <property type="entry name" value="AhpC-TSA"/>
    <property type="match status" value="1"/>
</dbReference>
<gene>
    <name evidence="15" type="ORF">C7R93_24060</name>
</gene>
<keyword evidence="7" id="KW-1015">Disulfide bond</keyword>
<dbReference type="RefSeq" id="WP_106841193.1">
    <property type="nucleotide sequence ID" value="NZ_JBCNIW010000003.1"/>
</dbReference>
<keyword evidence="8" id="KW-0676">Redox-active center</keyword>
<name>A0A2P7UPP5_9BACL</name>
<dbReference type="CDD" id="cd03017">
    <property type="entry name" value="PRX_BCP"/>
    <property type="match status" value="1"/>
</dbReference>
<evidence type="ECO:0000256" key="7">
    <source>
        <dbReference type="ARBA" id="ARBA00023157"/>
    </source>
</evidence>
<comment type="caution">
    <text evidence="15">The sequence shown here is derived from an EMBL/GenBank/DDBJ whole genome shotgun (WGS) entry which is preliminary data.</text>
</comment>
<evidence type="ECO:0000259" key="14">
    <source>
        <dbReference type="PROSITE" id="PS51352"/>
    </source>
</evidence>
<dbReference type="AlphaFoldDB" id="A0A2P7UPP5"/>
<comment type="function">
    <text evidence="1">Thiol-specific peroxidase that catalyzes the reduction of hydrogen peroxide and organic hydroperoxides to water and alcohols, respectively. Plays a role in cell protection against oxidative stress by detoxifying peroxides and as sensor of hydrogen peroxide-mediated signaling events.</text>
</comment>
<keyword evidence="6" id="KW-0560">Oxidoreductase</keyword>
<keyword evidence="4" id="KW-0575">Peroxidase</keyword>
<dbReference type="OrthoDB" id="9812811at2"/>
<dbReference type="GO" id="GO:0008379">
    <property type="term" value="F:thioredoxin peroxidase activity"/>
    <property type="evidence" value="ECO:0007669"/>
    <property type="project" value="TreeGrafter"/>
</dbReference>
<organism evidence="15 16">
    <name type="scientific">Brevibacillus fortis</name>
    <dbReference type="NCBI Taxonomy" id="2126352"/>
    <lineage>
        <taxon>Bacteria</taxon>
        <taxon>Bacillati</taxon>
        <taxon>Bacillota</taxon>
        <taxon>Bacilli</taxon>
        <taxon>Bacillales</taxon>
        <taxon>Paenibacillaceae</taxon>
        <taxon>Brevibacillus</taxon>
    </lineage>
</organism>
<protein>
    <recommendedName>
        <fullName evidence="3">thioredoxin-dependent peroxiredoxin</fullName>
        <ecNumber evidence="3">1.11.1.24</ecNumber>
    </recommendedName>
    <alternativeName>
        <fullName evidence="11">Bacterioferritin comigratory protein</fullName>
    </alternativeName>
    <alternativeName>
        <fullName evidence="9">Thioredoxin peroxidase</fullName>
    </alternativeName>
</protein>
<reference evidence="15 16" key="1">
    <citation type="submission" date="2018-03" db="EMBL/GenBank/DDBJ databases">
        <title>Brevisbacillus phylogenomics.</title>
        <authorList>
            <person name="Dunlap C."/>
        </authorList>
    </citation>
    <scope>NUCLEOTIDE SEQUENCE [LARGE SCALE GENOMIC DNA]</scope>
    <source>
        <strain evidence="15 16">NRRL NRS-1210</strain>
    </source>
</reference>
<evidence type="ECO:0000256" key="9">
    <source>
        <dbReference type="ARBA" id="ARBA00032824"/>
    </source>
</evidence>
<dbReference type="InterPro" id="IPR036249">
    <property type="entry name" value="Thioredoxin-like_sf"/>
</dbReference>
<comment type="similarity">
    <text evidence="10">Belongs to the peroxiredoxin family. BCP/PrxQ subfamily.</text>
</comment>
<evidence type="ECO:0000256" key="1">
    <source>
        <dbReference type="ARBA" id="ARBA00003330"/>
    </source>
</evidence>
<dbReference type="InterPro" id="IPR013766">
    <property type="entry name" value="Thioredoxin_domain"/>
</dbReference>
<dbReference type="Proteomes" id="UP000240419">
    <property type="component" value="Unassembled WGS sequence"/>
</dbReference>
<evidence type="ECO:0000256" key="11">
    <source>
        <dbReference type="ARBA" id="ARBA00041373"/>
    </source>
</evidence>
<dbReference type="GO" id="GO:0045454">
    <property type="term" value="P:cell redox homeostasis"/>
    <property type="evidence" value="ECO:0007669"/>
    <property type="project" value="TreeGrafter"/>
</dbReference>
<dbReference type="PIRSF" id="PIRSF000239">
    <property type="entry name" value="AHPC"/>
    <property type="match status" value="1"/>
</dbReference>
<dbReference type="GO" id="GO:0005737">
    <property type="term" value="C:cytoplasm"/>
    <property type="evidence" value="ECO:0007669"/>
    <property type="project" value="TreeGrafter"/>
</dbReference>
<comment type="subunit">
    <text evidence="2">Monomer.</text>
</comment>
<feature type="domain" description="Thioredoxin" evidence="14">
    <location>
        <begin position="2"/>
        <end position="146"/>
    </location>
</feature>
<evidence type="ECO:0000256" key="4">
    <source>
        <dbReference type="ARBA" id="ARBA00022559"/>
    </source>
</evidence>
<dbReference type="InterPro" id="IPR024706">
    <property type="entry name" value="Peroxiredoxin_AhpC-typ"/>
</dbReference>
<evidence type="ECO:0000256" key="6">
    <source>
        <dbReference type="ARBA" id="ARBA00023002"/>
    </source>
</evidence>
<dbReference type="InterPro" id="IPR050924">
    <property type="entry name" value="Peroxiredoxin_BCP/PrxQ"/>
</dbReference>
<keyword evidence="5" id="KW-0049">Antioxidant</keyword>
<dbReference type="PANTHER" id="PTHR42801:SF4">
    <property type="entry name" value="AHPC_TSA FAMILY PROTEIN"/>
    <property type="match status" value="1"/>
</dbReference>
<dbReference type="InterPro" id="IPR000866">
    <property type="entry name" value="AhpC/TSA"/>
</dbReference>
<evidence type="ECO:0000256" key="10">
    <source>
        <dbReference type="ARBA" id="ARBA00038489"/>
    </source>
</evidence>
<dbReference type="Gene3D" id="3.40.30.10">
    <property type="entry name" value="Glutaredoxin"/>
    <property type="match status" value="1"/>
</dbReference>
<evidence type="ECO:0000256" key="13">
    <source>
        <dbReference type="PIRSR" id="PIRSR000239-1"/>
    </source>
</evidence>
<evidence type="ECO:0000256" key="5">
    <source>
        <dbReference type="ARBA" id="ARBA00022862"/>
    </source>
</evidence>
<dbReference type="EMBL" id="PXZM01000041">
    <property type="protein sequence ID" value="PSJ88917.1"/>
    <property type="molecule type" value="Genomic_DNA"/>
</dbReference>
<evidence type="ECO:0000256" key="8">
    <source>
        <dbReference type="ARBA" id="ARBA00023284"/>
    </source>
</evidence>
<sequence>MLKVGDSAPVFTAASTKGTIDLNAHIGKANIVLIFYPGDDTPICTKQLCAVQDHYTKIEQANTVVFGINPGGMDKKRTFADKFHFEFPLIVDEDESIRKAYDVGKVLGLFFQQRIVYIIGKNGRIIYAKKGNPPVPELMQVIESQA</sequence>
<comment type="catalytic activity">
    <reaction evidence="12">
        <text>a hydroperoxide + [thioredoxin]-dithiol = an alcohol + [thioredoxin]-disulfide + H2O</text>
        <dbReference type="Rhea" id="RHEA:62620"/>
        <dbReference type="Rhea" id="RHEA-COMP:10698"/>
        <dbReference type="Rhea" id="RHEA-COMP:10700"/>
        <dbReference type="ChEBI" id="CHEBI:15377"/>
        <dbReference type="ChEBI" id="CHEBI:29950"/>
        <dbReference type="ChEBI" id="CHEBI:30879"/>
        <dbReference type="ChEBI" id="CHEBI:35924"/>
        <dbReference type="ChEBI" id="CHEBI:50058"/>
        <dbReference type="EC" id="1.11.1.24"/>
    </reaction>
</comment>